<comment type="caution">
    <text evidence="1">The sequence shown here is derived from an EMBL/GenBank/DDBJ whole genome shotgun (WGS) entry which is preliminary data.</text>
</comment>
<organism evidence="1 2">
    <name type="scientific">Lysinibacillus halotolerans</name>
    <dbReference type="NCBI Taxonomy" id="1368476"/>
    <lineage>
        <taxon>Bacteria</taxon>
        <taxon>Bacillati</taxon>
        <taxon>Bacillota</taxon>
        <taxon>Bacilli</taxon>
        <taxon>Bacillales</taxon>
        <taxon>Bacillaceae</taxon>
        <taxon>Lysinibacillus</taxon>
    </lineage>
</organism>
<accession>A0A3M8HAJ4</accession>
<proteinExistence type="predicted"/>
<protein>
    <submittedName>
        <fullName evidence="1">Uncharacterized protein</fullName>
    </submittedName>
</protein>
<sequence>MGNIYSAQNVAAFFIYELNERKQFVNADALQYLLAEVESLWNEHYGHSAFSEEKANFIENPYIIKEVYETYKEYGQQHIELPAKEWYLEYGQFQLVYRTIGLPAFTAEEKLLMNIIMNKFPKSILKKVS</sequence>
<keyword evidence="2" id="KW-1185">Reference proteome</keyword>
<dbReference type="RefSeq" id="WP_122971805.1">
    <property type="nucleotide sequence ID" value="NZ_RHLQ01000016.1"/>
</dbReference>
<dbReference type="EMBL" id="RHLQ01000016">
    <property type="protein sequence ID" value="RNC99318.1"/>
    <property type="molecule type" value="Genomic_DNA"/>
</dbReference>
<dbReference type="AlphaFoldDB" id="A0A3M8HAJ4"/>
<reference evidence="1 2" key="1">
    <citation type="journal article" date="2014" name="Int. J. Syst. Evol. Microbiol.">
        <title>Lysinibacillus halotolerans sp. nov., isolated from saline-alkaline soil.</title>
        <authorList>
            <person name="Kong D."/>
            <person name="Wang Y."/>
            <person name="Zhao B."/>
            <person name="Li Y."/>
            <person name="Song J."/>
            <person name="Zhai Y."/>
            <person name="Zhang C."/>
            <person name="Wang H."/>
            <person name="Chen X."/>
            <person name="Zhao B."/>
            <person name="Ruan Z."/>
        </authorList>
    </citation>
    <scope>NUCLEOTIDE SEQUENCE [LARGE SCALE GENOMIC DNA]</scope>
    <source>
        <strain evidence="1 2">MCCC 1A12703</strain>
    </source>
</reference>
<evidence type="ECO:0000313" key="1">
    <source>
        <dbReference type="EMBL" id="RNC99318.1"/>
    </source>
</evidence>
<gene>
    <name evidence="1" type="ORF">EC501_08235</name>
</gene>
<evidence type="ECO:0000313" key="2">
    <source>
        <dbReference type="Proteomes" id="UP000279909"/>
    </source>
</evidence>
<name>A0A3M8HAJ4_9BACI</name>
<dbReference type="OrthoDB" id="2452874at2"/>
<dbReference type="Proteomes" id="UP000279909">
    <property type="component" value="Unassembled WGS sequence"/>
</dbReference>